<keyword evidence="3" id="KW-1185">Reference proteome</keyword>
<dbReference type="OrthoDB" id="8479889at2"/>
<dbReference type="Proteomes" id="UP000265742">
    <property type="component" value="Unassembled WGS sequence"/>
</dbReference>
<dbReference type="InterPro" id="IPR025445">
    <property type="entry name" value="DUF4191"/>
</dbReference>
<reference evidence="3" key="1">
    <citation type="submission" date="2018-09" db="EMBL/GenBank/DDBJ databases">
        <authorList>
            <person name="Kim I."/>
        </authorList>
    </citation>
    <scope>NUCLEOTIDE SEQUENCE [LARGE SCALE GENOMIC DNA]</scope>
    <source>
        <strain evidence="3">DD4a</strain>
    </source>
</reference>
<name>A0A3A1U558_9MICO</name>
<keyword evidence="1" id="KW-0812">Transmembrane</keyword>
<evidence type="ECO:0000313" key="2">
    <source>
        <dbReference type="EMBL" id="RIX28094.1"/>
    </source>
</evidence>
<dbReference type="AlphaFoldDB" id="A0A3A1U558"/>
<accession>A0A3A1U558</accession>
<organism evidence="2 3">
    <name type="scientific">Amnibacterium setariae</name>
    <dbReference type="NCBI Taxonomy" id="2306585"/>
    <lineage>
        <taxon>Bacteria</taxon>
        <taxon>Bacillati</taxon>
        <taxon>Actinomycetota</taxon>
        <taxon>Actinomycetes</taxon>
        <taxon>Micrococcales</taxon>
        <taxon>Microbacteriaceae</taxon>
        <taxon>Amnibacterium</taxon>
    </lineage>
</organism>
<comment type="caution">
    <text evidence="2">The sequence shown here is derived from an EMBL/GenBank/DDBJ whole genome shotgun (WGS) entry which is preliminary data.</text>
</comment>
<sequence>MARSTGRPAREPGRVRQLLDVFTMTRKVDPTLVWWMLLAFLVPVLVGIVLAFVAAGSVLGAILWVVVGVAAGFLAALIVMNRRAERAAYARMEGQQGAVGAVLRATLRRGWRGSEIPVAVSPRSRDAVYRAVGRPGVVLIAEGPKGRTQRLVDEERRKVLRVAPNTPISVLRVGGDEGSIRLGQINRSLARLKPKLTRAEVLAVSNRLESLAGGVPVPKGIDPTRTRPVRR</sequence>
<gene>
    <name evidence="2" type="ORF">D1781_11445</name>
</gene>
<proteinExistence type="predicted"/>
<dbReference type="EMBL" id="QXTG01000002">
    <property type="protein sequence ID" value="RIX28094.1"/>
    <property type="molecule type" value="Genomic_DNA"/>
</dbReference>
<dbReference type="RefSeq" id="WP_119482404.1">
    <property type="nucleotide sequence ID" value="NZ_QXTG01000002.1"/>
</dbReference>
<feature type="transmembrane region" description="Helical" evidence="1">
    <location>
        <begin position="32"/>
        <end position="55"/>
    </location>
</feature>
<evidence type="ECO:0000313" key="3">
    <source>
        <dbReference type="Proteomes" id="UP000265742"/>
    </source>
</evidence>
<evidence type="ECO:0000256" key="1">
    <source>
        <dbReference type="SAM" id="Phobius"/>
    </source>
</evidence>
<dbReference type="Pfam" id="PF13829">
    <property type="entry name" value="DUF4191"/>
    <property type="match status" value="1"/>
</dbReference>
<keyword evidence="1" id="KW-0472">Membrane</keyword>
<keyword evidence="1" id="KW-1133">Transmembrane helix</keyword>
<feature type="transmembrane region" description="Helical" evidence="1">
    <location>
        <begin position="61"/>
        <end position="81"/>
    </location>
</feature>
<protein>
    <submittedName>
        <fullName evidence="2">DUF4191 family protein</fullName>
    </submittedName>
</protein>